<dbReference type="GeneID" id="108429323"/>
<keyword evidence="4" id="KW-1185">Reference proteome</keyword>
<dbReference type="Ensembl" id="ENSPNAT00000061273.1">
    <property type="protein sequence ID" value="ENSPNAP00000045292.1"/>
    <property type="gene ID" value="ENSPNAG00000036604.1"/>
</dbReference>
<dbReference type="Pfam" id="PF00170">
    <property type="entry name" value="bZIP_1"/>
    <property type="match status" value="1"/>
</dbReference>
<dbReference type="PANTHER" id="PTHR23351:SF13">
    <property type="entry name" value="BASIC LEUCINE ZIPPER TRANSCRIPTIONAL FACTOR ATF-LIKE 3"/>
    <property type="match status" value="1"/>
</dbReference>
<dbReference type="InterPro" id="IPR000837">
    <property type="entry name" value="AP-1"/>
</dbReference>
<dbReference type="GO" id="GO:0000981">
    <property type="term" value="F:DNA-binding transcription factor activity, RNA polymerase II-specific"/>
    <property type="evidence" value="ECO:0007669"/>
    <property type="project" value="TreeGrafter"/>
</dbReference>
<feature type="region of interest" description="Disordered" evidence="1">
    <location>
        <begin position="1"/>
        <end position="57"/>
    </location>
</feature>
<dbReference type="PROSITE" id="PS50217">
    <property type="entry name" value="BZIP"/>
    <property type="match status" value="1"/>
</dbReference>
<feature type="domain" description="BZIP" evidence="2">
    <location>
        <begin position="30"/>
        <end position="93"/>
    </location>
</feature>
<evidence type="ECO:0000256" key="1">
    <source>
        <dbReference type="SAM" id="MobiDB-lite"/>
    </source>
</evidence>
<reference evidence="3 4" key="1">
    <citation type="submission" date="2020-10" db="EMBL/GenBank/DDBJ databases">
        <title>Pygocentrus nattereri (red-bellied piranha) genome, fPygNat1, primary haplotype.</title>
        <authorList>
            <person name="Myers G."/>
            <person name="Meyer A."/>
            <person name="Karagic N."/>
            <person name="Pippel M."/>
            <person name="Winkler S."/>
            <person name="Tracey A."/>
            <person name="Wood J."/>
            <person name="Formenti G."/>
            <person name="Howe K."/>
            <person name="Fedrigo O."/>
            <person name="Jarvis E.D."/>
        </authorList>
    </citation>
    <scope>NUCLEOTIDE SEQUENCE [LARGE SCALE GENOMIC DNA]</scope>
</reference>
<dbReference type="AlphaFoldDB" id="A0AAR2J4L8"/>
<dbReference type="Proteomes" id="UP001501920">
    <property type="component" value="Chromosome 4"/>
</dbReference>
<dbReference type="InterPro" id="IPR004827">
    <property type="entry name" value="bZIP"/>
</dbReference>
<dbReference type="RefSeq" id="XP_017556482.1">
    <property type="nucleotide sequence ID" value="XM_017700993.2"/>
</dbReference>
<accession>A0AAR2J4L8</accession>
<evidence type="ECO:0000313" key="4">
    <source>
        <dbReference type="Proteomes" id="UP001501920"/>
    </source>
</evidence>
<evidence type="ECO:0000313" key="3">
    <source>
        <dbReference type="Ensembl" id="ENSPNAP00000045292.1"/>
    </source>
</evidence>
<dbReference type="GO" id="GO:0000978">
    <property type="term" value="F:RNA polymerase II cis-regulatory region sequence-specific DNA binding"/>
    <property type="evidence" value="ECO:0007669"/>
    <property type="project" value="TreeGrafter"/>
</dbReference>
<dbReference type="CTD" id="55509"/>
<gene>
    <name evidence="3" type="primary">BATF3</name>
</gene>
<protein>
    <recommendedName>
        <fullName evidence="2">BZIP domain-containing protein</fullName>
    </recommendedName>
</protein>
<feature type="compositionally biased region" description="Basic and acidic residues" evidence="1">
    <location>
        <begin position="16"/>
        <end position="33"/>
    </location>
</feature>
<reference evidence="3" key="2">
    <citation type="submission" date="2025-08" db="UniProtKB">
        <authorList>
            <consortium name="Ensembl"/>
        </authorList>
    </citation>
    <scope>IDENTIFICATION</scope>
</reference>
<sequence length="116" mass="13343">MALHSASDRFPPSDAPAERLCRRSESSDDDDRRLKRREKNRVAAQRSRKRQTQRADELHEAYECLEQQNSLLKKEVQLLLEEQKRLAEALQSHEPLCPILNSGLLSAPRTIDVISP</sequence>
<dbReference type="PROSITE" id="PS00036">
    <property type="entry name" value="BZIP_BASIC"/>
    <property type="match status" value="1"/>
</dbReference>
<reference evidence="3" key="3">
    <citation type="submission" date="2025-09" db="UniProtKB">
        <authorList>
            <consortium name="Ensembl"/>
        </authorList>
    </citation>
    <scope>IDENTIFICATION</scope>
</reference>
<dbReference type="InterPro" id="IPR046347">
    <property type="entry name" value="bZIP_sf"/>
</dbReference>
<evidence type="ECO:0000259" key="2">
    <source>
        <dbReference type="PROSITE" id="PS50217"/>
    </source>
</evidence>
<dbReference type="GO" id="GO:0005634">
    <property type="term" value="C:nucleus"/>
    <property type="evidence" value="ECO:0007669"/>
    <property type="project" value="TreeGrafter"/>
</dbReference>
<dbReference type="PRINTS" id="PR00042">
    <property type="entry name" value="LEUZIPPRFOS"/>
</dbReference>
<dbReference type="Gene3D" id="1.20.5.170">
    <property type="match status" value="1"/>
</dbReference>
<dbReference type="PANTHER" id="PTHR23351">
    <property type="entry name" value="FOS TRANSCRIPTION FACTOR-RELATED"/>
    <property type="match status" value="1"/>
</dbReference>
<dbReference type="SMART" id="SM00338">
    <property type="entry name" value="BRLZ"/>
    <property type="match status" value="1"/>
</dbReference>
<dbReference type="GeneTree" id="ENSGT00940000161120"/>
<dbReference type="SUPFAM" id="SSF57959">
    <property type="entry name" value="Leucine zipper domain"/>
    <property type="match status" value="1"/>
</dbReference>
<proteinExistence type="predicted"/>
<organism evidence="3 4">
    <name type="scientific">Pygocentrus nattereri</name>
    <name type="common">Red-bellied piranha</name>
    <dbReference type="NCBI Taxonomy" id="42514"/>
    <lineage>
        <taxon>Eukaryota</taxon>
        <taxon>Metazoa</taxon>
        <taxon>Chordata</taxon>
        <taxon>Craniata</taxon>
        <taxon>Vertebrata</taxon>
        <taxon>Euteleostomi</taxon>
        <taxon>Actinopterygii</taxon>
        <taxon>Neopterygii</taxon>
        <taxon>Teleostei</taxon>
        <taxon>Ostariophysi</taxon>
        <taxon>Characiformes</taxon>
        <taxon>Characoidei</taxon>
        <taxon>Pygocentrus</taxon>
    </lineage>
</organism>
<name>A0AAR2J4L8_PYGNA</name>